<dbReference type="Proteomes" id="UP000679008">
    <property type="component" value="Unassembled WGS sequence"/>
</dbReference>
<dbReference type="PROSITE" id="PS51257">
    <property type="entry name" value="PROKAR_LIPOPROTEIN"/>
    <property type="match status" value="1"/>
</dbReference>
<comment type="caution">
    <text evidence="1">The sequence shown here is derived from an EMBL/GenBank/DDBJ whole genome shotgun (WGS) entry which is preliminary data.</text>
</comment>
<evidence type="ECO:0000313" key="1">
    <source>
        <dbReference type="EMBL" id="MBQ0908585.1"/>
    </source>
</evidence>
<proteinExistence type="predicted"/>
<accession>A0ABS5D3N4</accession>
<protein>
    <recommendedName>
        <fullName evidence="3">Lipoprotein</fullName>
    </recommendedName>
</protein>
<organism evidence="1 2">
    <name type="scientific">Flavobacterium erciyesense</name>
    <dbReference type="NCBI Taxonomy" id="2825842"/>
    <lineage>
        <taxon>Bacteria</taxon>
        <taxon>Pseudomonadati</taxon>
        <taxon>Bacteroidota</taxon>
        <taxon>Flavobacteriia</taxon>
        <taxon>Flavobacteriales</taxon>
        <taxon>Flavobacteriaceae</taxon>
        <taxon>Flavobacterium</taxon>
    </lineage>
</organism>
<dbReference type="EMBL" id="JAGPXB010000005">
    <property type="protein sequence ID" value="MBQ0908585.1"/>
    <property type="molecule type" value="Genomic_DNA"/>
</dbReference>
<reference evidence="1 2" key="1">
    <citation type="submission" date="2021-04" db="EMBL/GenBank/DDBJ databases">
        <title>Description of novel Flavobacterium sp. F-328.</title>
        <authorList>
            <person name="Saticioglu I.B."/>
        </authorList>
    </citation>
    <scope>NUCLEOTIDE SEQUENCE [LARGE SCALE GENOMIC DNA]</scope>
    <source>
        <strain evidence="1 2">F-328</strain>
    </source>
</reference>
<gene>
    <name evidence="1" type="ORF">KBJ98_07720</name>
</gene>
<evidence type="ECO:0000313" key="2">
    <source>
        <dbReference type="Proteomes" id="UP000679008"/>
    </source>
</evidence>
<keyword evidence="2" id="KW-1185">Reference proteome</keyword>
<sequence length="220" mass="26056">MKIASVYITLISLLIFSCGKEDKKESTNKKAETTTEGNYISKKWKSTKEVFVDSDSLLKIKKDKYFKELRNKYPEFKYVQKWFESNPKELLGLKGDYYKMIKATYEDDANITYENLIAPGDRGTFKYLFVNDDAYYIYEFLLKERKIKPVDIRRIRKGYGAEPMHELTFDRNHLLEKEIFKGDVDQDLFTKNGHLFFKFGKDVDDKRVTNTIDLGTERDF</sequence>
<name>A0ABS5D3N4_9FLAO</name>
<evidence type="ECO:0008006" key="3">
    <source>
        <dbReference type="Google" id="ProtNLM"/>
    </source>
</evidence>
<dbReference type="RefSeq" id="WP_210789211.1">
    <property type="nucleotide sequence ID" value="NZ_JAGPXB010000005.1"/>
</dbReference>